<dbReference type="CDD" id="cd00736">
    <property type="entry name" value="lambda_lys-like"/>
    <property type="match status" value="1"/>
</dbReference>
<reference evidence="1" key="1">
    <citation type="journal article" date="2013" name="Environ. Microbiol.">
        <title>Seasonally variable intestinal metagenomes of the red palm weevil (Rhynchophorus ferrugineus).</title>
        <authorList>
            <person name="Jia S."/>
            <person name="Zhang X."/>
            <person name="Zhang G."/>
            <person name="Yin A."/>
            <person name="Zhang S."/>
            <person name="Li F."/>
            <person name="Wang L."/>
            <person name="Zhao D."/>
            <person name="Yun Q."/>
            <person name="Tala"/>
            <person name="Wang J."/>
            <person name="Sun G."/>
            <person name="Baabdullah M."/>
            <person name="Yu X."/>
            <person name="Hu S."/>
            <person name="Al-Mssallem I.S."/>
            <person name="Yu J."/>
        </authorList>
    </citation>
    <scope>NUCLEOTIDE SEQUENCE</scope>
</reference>
<organism evidence="1">
    <name type="scientific">uncultured Klebsiella sp</name>
    <dbReference type="NCBI Taxonomy" id="284011"/>
    <lineage>
        <taxon>Bacteria</taxon>
        <taxon>Pseudomonadati</taxon>
        <taxon>Pseudomonadota</taxon>
        <taxon>Gammaproteobacteria</taxon>
        <taxon>Enterobacterales</taxon>
        <taxon>Enterobacteriaceae</taxon>
        <taxon>Klebsiella/Raoultella group</taxon>
        <taxon>Klebsiella</taxon>
        <taxon>environmental samples</taxon>
    </lineage>
</organism>
<evidence type="ECO:0000313" key="1">
    <source>
        <dbReference type="EMBL" id="AIA94130.1"/>
    </source>
</evidence>
<dbReference type="AlphaFoldDB" id="A0A060CLZ8"/>
<dbReference type="EMBL" id="KF126781">
    <property type="protein sequence ID" value="AIA94130.1"/>
    <property type="molecule type" value="Genomic_DNA"/>
</dbReference>
<dbReference type="Gene3D" id="1.10.530.10">
    <property type="match status" value="1"/>
</dbReference>
<proteinExistence type="predicted"/>
<dbReference type="SUPFAM" id="SSF53955">
    <property type="entry name" value="Lysozyme-like"/>
    <property type="match status" value="1"/>
</dbReference>
<sequence>MKAFRDVIAWAEGTSTSRYTKNNGYDVIVDGINSPHIFTDYSTHPNILVTVNRKGLKSTAAGRYQLLGKYWPHYRDQLNLPDYSPSSQDAVAVQLIKEQGAYADVLAGRIEVAIQKCSNIWASFPGAGYNQREHRMSDLVAVFKKFGGKSHDSRR</sequence>
<name>A0A060CLZ8_9ENTR</name>
<dbReference type="InterPro" id="IPR023346">
    <property type="entry name" value="Lysozyme-like_dom_sf"/>
</dbReference>
<protein>
    <submittedName>
        <fullName evidence="1">Phage_lysozyme</fullName>
    </submittedName>
</protein>
<accession>A0A060CLZ8</accession>